<evidence type="ECO:0000256" key="2">
    <source>
        <dbReference type="ARBA" id="ARBA00022553"/>
    </source>
</evidence>
<feature type="transmembrane region" description="Helical" evidence="9">
    <location>
        <begin position="35"/>
        <end position="61"/>
    </location>
</feature>
<dbReference type="GO" id="GO:0055085">
    <property type="term" value="P:transmembrane transport"/>
    <property type="evidence" value="ECO:0007669"/>
    <property type="project" value="InterPro"/>
</dbReference>
<accession>V5WGF2</accession>
<feature type="transmembrane region" description="Helical" evidence="9">
    <location>
        <begin position="109"/>
        <end position="127"/>
    </location>
</feature>
<evidence type="ECO:0000256" key="3">
    <source>
        <dbReference type="ARBA" id="ARBA00022630"/>
    </source>
</evidence>
<feature type="transmembrane region" description="Helical" evidence="9">
    <location>
        <begin position="350"/>
        <end position="369"/>
    </location>
</feature>
<sequence length="382" mass="40934">MSSRINMPRNLAAAALPHYSGAISAARGMWMMSALLLPLLIWGVLIFGLYSLAVVILAVFSTLAGELLGMIFTRRSSFTIQLFIDELSNGSAVLAGLLLGLILPVTVSPFIPLIAGIFGMVVVKWSFGGLGANWLNPALAGTLFAGLSWPGGMHAREWGAALISGLNWNPPSGSLTDMARLKMSLIQDGSPRIFRPMEMIGREFTNADSFISRFLNEQILLSGGTRLPGGYIDYILGFKLEGIGQTSILLILLVSVFLFARGIISWQIPTGGVLALSVLTALFSGVNWGGGFFSGDVLFALSSGGFLFILFFMATDPVTTPYTSGGKLIFGVGVGVLVFLFREFSLLPDGSVLAVLIMNMLNPVIIILTRPKPFGFERRAVK</sequence>
<dbReference type="STRING" id="1307761.L21SP2_0819"/>
<dbReference type="EMBL" id="CP006939">
    <property type="protein sequence ID" value="AHC14241.1"/>
    <property type="molecule type" value="Genomic_DNA"/>
</dbReference>
<keyword evidence="6" id="KW-1278">Translocase</keyword>
<keyword evidence="5 9" id="KW-0812">Transmembrane</keyword>
<proteinExistence type="predicted"/>
<keyword evidence="3" id="KW-0285">Flavoprotein</keyword>
<keyword evidence="1" id="KW-0813">Transport</keyword>
<name>V5WGF2_9SPIO</name>
<feature type="transmembrane region" description="Helical" evidence="9">
    <location>
        <begin position="242"/>
        <end position="260"/>
    </location>
</feature>
<gene>
    <name evidence="10" type="ORF">L21SP2_0819</name>
</gene>
<evidence type="ECO:0000313" key="10">
    <source>
        <dbReference type="EMBL" id="AHC14241.1"/>
    </source>
</evidence>
<evidence type="ECO:0000256" key="4">
    <source>
        <dbReference type="ARBA" id="ARBA00022643"/>
    </source>
</evidence>
<dbReference type="KEGG" id="slr:L21SP2_0819"/>
<keyword evidence="7 9" id="KW-1133">Transmembrane helix</keyword>
<evidence type="ECO:0000313" key="11">
    <source>
        <dbReference type="Proteomes" id="UP000018680"/>
    </source>
</evidence>
<feature type="transmembrane region" description="Helical" evidence="9">
    <location>
        <begin position="297"/>
        <end position="314"/>
    </location>
</feature>
<evidence type="ECO:0000256" key="7">
    <source>
        <dbReference type="ARBA" id="ARBA00022989"/>
    </source>
</evidence>
<evidence type="ECO:0000256" key="1">
    <source>
        <dbReference type="ARBA" id="ARBA00022448"/>
    </source>
</evidence>
<dbReference type="PANTHER" id="PTHR30578:SF0">
    <property type="entry name" value="ION-TRANSLOCATING OXIDOREDUCTASE COMPLEX SUBUNIT D"/>
    <property type="match status" value="1"/>
</dbReference>
<feature type="transmembrane region" description="Helical" evidence="9">
    <location>
        <begin position="134"/>
        <end position="152"/>
    </location>
</feature>
<dbReference type="InterPro" id="IPR004338">
    <property type="entry name" value="NqrB/RnfD"/>
</dbReference>
<dbReference type="RefSeq" id="WP_024267172.1">
    <property type="nucleotide sequence ID" value="NC_023035.1"/>
</dbReference>
<reference evidence="10 11" key="1">
    <citation type="journal article" date="2015" name="Stand. Genomic Sci.">
        <title>Complete genome sequence and description of Salinispira pacifica gen. nov., sp. nov., a novel spirochaete isolated form a hypersaline microbial mat.</title>
        <authorList>
            <person name="Ben Hania W."/>
            <person name="Joseph M."/>
            <person name="Schumann P."/>
            <person name="Bunk B."/>
            <person name="Fiebig A."/>
            <person name="Sproer C."/>
            <person name="Klenk H.P."/>
            <person name="Fardeau M.L."/>
            <person name="Spring S."/>
        </authorList>
    </citation>
    <scope>NUCLEOTIDE SEQUENCE [LARGE SCALE GENOMIC DNA]</scope>
    <source>
        <strain evidence="10 11">L21-RPul-D2</strain>
    </source>
</reference>
<evidence type="ECO:0000256" key="5">
    <source>
        <dbReference type="ARBA" id="ARBA00022692"/>
    </source>
</evidence>
<keyword evidence="11" id="KW-1185">Reference proteome</keyword>
<evidence type="ECO:0000256" key="8">
    <source>
        <dbReference type="ARBA" id="ARBA00023136"/>
    </source>
</evidence>
<organism evidence="10 11">
    <name type="scientific">Salinispira pacifica</name>
    <dbReference type="NCBI Taxonomy" id="1307761"/>
    <lineage>
        <taxon>Bacteria</taxon>
        <taxon>Pseudomonadati</taxon>
        <taxon>Spirochaetota</taxon>
        <taxon>Spirochaetia</taxon>
        <taxon>Spirochaetales</taxon>
        <taxon>Spirochaetaceae</taxon>
        <taxon>Salinispira</taxon>
    </lineage>
</organism>
<dbReference type="PANTHER" id="PTHR30578">
    <property type="entry name" value="ELECTRON TRANSPORT COMPLEX PROTEIN RNFD"/>
    <property type="match status" value="1"/>
</dbReference>
<evidence type="ECO:0000256" key="6">
    <source>
        <dbReference type="ARBA" id="ARBA00022967"/>
    </source>
</evidence>
<evidence type="ECO:0000256" key="9">
    <source>
        <dbReference type="SAM" id="Phobius"/>
    </source>
</evidence>
<feature type="transmembrane region" description="Helical" evidence="9">
    <location>
        <begin position="272"/>
        <end position="291"/>
    </location>
</feature>
<dbReference type="Pfam" id="PF03116">
    <property type="entry name" value="NQR2_RnfD_RnfE"/>
    <property type="match status" value="1"/>
</dbReference>
<keyword evidence="2" id="KW-0597">Phosphoprotein</keyword>
<keyword evidence="8 9" id="KW-0472">Membrane</keyword>
<dbReference type="HOGENOM" id="CLU_042020_1_0_12"/>
<feature type="transmembrane region" description="Helical" evidence="9">
    <location>
        <begin position="326"/>
        <end position="344"/>
    </location>
</feature>
<evidence type="ECO:0008006" key="12">
    <source>
        <dbReference type="Google" id="ProtNLM"/>
    </source>
</evidence>
<dbReference type="Proteomes" id="UP000018680">
    <property type="component" value="Chromosome"/>
</dbReference>
<keyword evidence="4" id="KW-0288">FMN</keyword>
<dbReference type="AlphaFoldDB" id="V5WGF2"/>
<dbReference type="eggNOG" id="COG4658">
    <property type="taxonomic scope" value="Bacteria"/>
</dbReference>
<dbReference type="GO" id="GO:0005886">
    <property type="term" value="C:plasma membrane"/>
    <property type="evidence" value="ECO:0007669"/>
    <property type="project" value="TreeGrafter"/>
</dbReference>
<protein>
    <recommendedName>
        <fullName evidence="12">Ion-translocating oxidoreductase complex subunit D</fullName>
    </recommendedName>
</protein>